<feature type="region of interest" description="Disordered" evidence="1">
    <location>
        <begin position="387"/>
        <end position="422"/>
    </location>
</feature>
<accession>A0A2G8SJD3</accession>
<dbReference type="GO" id="GO:0005737">
    <property type="term" value="C:cytoplasm"/>
    <property type="evidence" value="ECO:0007669"/>
    <property type="project" value="TreeGrafter"/>
</dbReference>
<evidence type="ECO:0000313" key="4">
    <source>
        <dbReference type="Proteomes" id="UP000230002"/>
    </source>
</evidence>
<dbReference type="SUPFAM" id="SSF81296">
    <property type="entry name" value="E set domains"/>
    <property type="match status" value="1"/>
</dbReference>
<proteinExistence type="predicted"/>
<dbReference type="EMBL" id="AYKW01000006">
    <property type="protein sequence ID" value="PIL33882.1"/>
    <property type="molecule type" value="Genomic_DNA"/>
</dbReference>
<evidence type="ECO:0000256" key="1">
    <source>
        <dbReference type="SAM" id="MobiDB-lite"/>
    </source>
</evidence>
<gene>
    <name evidence="3" type="ORF">GSI_03588</name>
</gene>
<dbReference type="InterPro" id="IPR014752">
    <property type="entry name" value="Arrestin-like_C"/>
</dbReference>
<dbReference type="OrthoDB" id="2742096at2759"/>
<dbReference type="PANTHER" id="PTHR11188">
    <property type="entry name" value="ARRESTIN DOMAIN CONTAINING PROTEIN"/>
    <property type="match status" value="1"/>
</dbReference>
<evidence type="ECO:0000313" key="3">
    <source>
        <dbReference type="EMBL" id="PIL33882.1"/>
    </source>
</evidence>
<name>A0A2G8SJD3_9APHY</name>
<keyword evidence="4" id="KW-1185">Reference proteome</keyword>
<dbReference type="Proteomes" id="UP000230002">
    <property type="component" value="Unassembled WGS sequence"/>
</dbReference>
<feature type="region of interest" description="Disordered" evidence="1">
    <location>
        <begin position="209"/>
        <end position="241"/>
    </location>
</feature>
<dbReference type="InterPro" id="IPR050357">
    <property type="entry name" value="Arrestin_domain-protein"/>
</dbReference>
<dbReference type="STRING" id="1077348.A0A2G8SJD3"/>
<dbReference type="PANTHER" id="PTHR11188:SF17">
    <property type="entry name" value="FI21816P1"/>
    <property type="match status" value="1"/>
</dbReference>
<evidence type="ECO:0000259" key="2">
    <source>
        <dbReference type="Pfam" id="PF00339"/>
    </source>
</evidence>
<protein>
    <recommendedName>
        <fullName evidence="2">Arrestin-like N-terminal domain-containing protein</fullName>
    </recommendedName>
</protein>
<feature type="domain" description="Arrestin-like N-terminal" evidence="2">
    <location>
        <begin position="17"/>
        <end position="148"/>
    </location>
</feature>
<dbReference type="InterPro" id="IPR014756">
    <property type="entry name" value="Ig_E-set"/>
</dbReference>
<organism evidence="3 4">
    <name type="scientific">Ganoderma sinense ZZ0214-1</name>
    <dbReference type="NCBI Taxonomy" id="1077348"/>
    <lineage>
        <taxon>Eukaryota</taxon>
        <taxon>Fungi</taxon>
        <taxon>Dikarya</taxon>
        <taxon>Basidiomycota</taxon>
        <taxon>Agaricomycotina</taxon>
        <taxon>Agaricomycetes</taxon>
        <taxon>Polyporales</taxon>
        <taxon>Polyporaceae</taxon>
        <taxon>Ganoderma</taxon>
    </lineage>
</organism>
<dbReference type="Gene3D" id="2.60.40.640">
    <property type="match status" value="1"/>
</dbReference>
<reference evidence="3 4" key="1">
    <citation type="journal article" date="2015" name="Sci. Rep.">
        <title>Chromosome-level genome map provides insights into diverse defense mechanisms in the medicinal fungus Ganoderma sinense.</title>
        <authorList>
            <person name="Zhu Y."/>
            <person name="Xu J."/>
            <person name="Sun C."/>
            <person name="Zhou S."/>
            <person name="Xu H."/>
            <person name="Nelson D.R."/>
            <person name="Qian J."/>
            <person name="Song J."/>
            <person name="Luo H."/>
            <person name="Xiang L."/>
            <person name="Li Y."/>
            <person name="Xu Z."/>
            <person name="Ji A."/>
            <person name="Wang L."/>
            <person name="Lu S."/>
            <person name="Hayward A."/>
            <person name="Sun W."/>
            <person name="Li X."/>
            <person name="Schwartz D.C."/>
            <person name="Wang Y."/>
            <person name="Chen S."/>
        </authorList>
    </citation>
    <scope>NUCLEOTIDE SEQUENCE [LARGE SCALE GENOMIC DNA]</scope>
    <source>
        <strain evidence="3 4">ZZ0214-1</strain>
    </source>
</reference>
<comment type="caution">
    <text evidence="3">The sequence shown here is derived from an EMBL/GenBank/DDBJ whole genome shotgun (WGS) entry which is preliminary data.</text>
</comment>
<dbReference type="AlphaFoldDB" id="A0A2G8SJD3"/>
<sequence length="422" mass="45723">MLDSITATSALTVYIPPAIYAAGSSIEGEVAIDFRQLREENIEEVQVRLRGSSHTVIHRGETTLNETIRLVHETTSLWTRGSAYPAPGSHTLRVPFAFALPESLPPSFHCGGFMRGKSAHVRYSLAAVGVRKGALTPNKRHRVPLAVLPRDGAGAALKAAHATHGWKRFAKEDSIRRGLWGEYSKVHVELSLPDIPVLPLFSDIPYTVTVTTTTPPQPRRDSEADPAGSNSNSNSKPLFPPVPQSADELEFALHRMVRLRAKFMRASASGDVALFLGKKRVLGSGVAPVEMELPEKEWTTAGSALVDDGEKKSEKGSEDGIGAGKGSWVQRATFRSVFRLNCPPAFAVHNVECSYDLVVRVPFPGIGNSLKLEVPVNITSGIDKPLAKEAGATDADSAPPPLDLPPAYWDTSSRDWDVDEKD</sequence>
<dbReference type="Pfam" id="PF00339">
    <property type="entry name" value="Arrestin_N"/>
    <property type="match status" value="1"/>
</dbReference>
<dbReference type="InterPro" id="IPR011021">
    <property type="entry name" value="Arrestin-like_N"/>
</dbReference>
<dbReference type="GO" id="GO:0015031">
    <property type="term" value="P:protein transport"/>
    <property type="evidence" value="ECO:0007669"/>
    <property type="project" value="TreeGrafter"/>
</dbReference>